<proteinExistence type="predicted"/>
<comment type="caution">
    <text evidence="2">The sequence shown here is derived from an EMBL/GenBank/DDBJ whole genome shotgun (WGS) entry which is preliminary data.</text>
</comment>
<dbReference type="RefSeq" id="WP_177187534.1">
    <property type="nucleotide sequence ID" value="NZ_FJMZ01000007.1"/>
</dbReference>
<accession>A0AB38BHZ6</accession>
<gene>
    <name evidence="2" type="ORF">SAMN04488507_101627</name>
    <name evidence="1" type="ORF">TFLO_969</name>
</gene>
<sequence>MLSRSNEPTNLNLRYADRDHLQERYKEYRELKRKREMPLSERKAELLNKLHNGNKKK</sequence>
<dbReference type="Proteomes" id="UP000199686">
    <property type="component" value="Unassembled WGS sequence"/>
</dbReference>
<evidence type="ECO:0000313" key="3">
    <source>
        <dbReference type="Proteomes" id="UP000195947"/>
    </source>
</evidence>
<name>A0AB38BHZ6_9LACT</name>
<dbReference type="AlphaFoldDB" id="A0AB38BHZ6"/>
<evidence type="ECO:0000313" key="2">
    <source>
        <dbReference type="EMBL" id="SFH80388.1"/>
    </source>
</evidence>
<organism evidence="2 4">
    <name type="scientific">Trichococcus flocculiformis</name>
    <dbReference type="NCBI Taxonomy" id="82803"/>
    <lineage>
        <taxon>Bacteria</taxon>
        <taxon>Bacillati</taxon>
        <taxon>Bacillota</taxon>
        <taxon>Bacilli</taxon>
        <taxon>Lactobacillales</taxon>
        <taxon>Carnobacteriaceae</taxon>
        <taxon>Trichococcus</taxon>
    </lineage>
</organism>
<reference evidence="1 3" key="1">
    <citation type="submission" date="2016-02" db="EMBL/GenBank/DDBJ databases">
        <authorList>
            <person name="Strepis N."/>
        </authorList>
    </citation>
    <scope>NUCLEOTIDE SEQUENCE [LARGE SCALE GENOMIC DNA]</scope>
    <source>
        <strain evidence="1">Trichococcus flocculiformis</strain>
    </source>
</reference>
<reference evidence="2 4" key="2">
    <citation type="submission" date="2016-10" db="EMBL/GenBank/DDBJ databases">
        <authorList>
            <person name="Varghese N."/>
            <person name="Submissions S."/>
        </authorList>
    </citation>
    <scope>NUCLEOTIDE SEQUENCE [LARGE SCALE GENOMIC DNA]</scope>
    <source>
        <strain evidence="2 4">DSM 2094</strain>
    </source>
</reference>
<protein>
    <submittedName>
        <fullName evidence="2">Uncharacterized protein</fullName>
    </submittedName>
</protein>
<evidence type="ECO:0000313" key="4">
    <source>
        <dbReference type="Proteomes" id="UP000199686"/>
    </source>
</evidence>
<dbReference type="EMBL" id="FJMZ01000007">
    <property type="protein sequence ID" value="CZQ88287.1"/>
    <property type="molecule type" value="Genomic_DNA"/>
</dbReference>
<evidence type="ECO:0000313" key="1">
    <source>
        <dbReference type="EMBL" id="CZQ88287.1"/>
    </source>
</evidence>
<dbReference type="Proteomes" id="UP000195947">
    <property type="component" value="Unassembled WGS sequence"/>
</dbReference>
<keyword evidence="3" id="KW-1185">Reference proteome</keyword>
<dbReference type="EMBL" id="FOQC01000016">
    <property type="protein sequence ID" value="SFH80388.1"/>
    <property type="molecule type" value="Genomic_DNA"/>
</dbReference>